<reference evidence="1 2" key="1">
    <citation type="submission" date="2019-10" db="EMBL/GenBank/DDBJ databases">
        <title>Nocardioides novel species isolated from the excrement of Marmot.</title>
        <authorList>
            <person name="Zhang G."/>
        </authorList>
    </citation>
    <scope>NUCLEOTIDE SEQUENCE [LARGE SCALE GENOMIC DNA]</scope>
    <source>
        <strain evidence="2">zg-579</strain>
    </source>
</reference>
<dbReference type="PANTHER" id="PTHR36454">
    <property type="entry name" value="LMO2823 PROTEIN"/>
    <property type="match status" value="1"/>
</dbReference>
<name>A0A6I3JGM0_9ACTN</name>
<dbReference type="Pfam" id="PF06245">
    <property type="entry name" value="DUF1015"/>
    <property type="match status" value="1"/>
</dbReference>
<dbReference type="InterPro" id="IPR008323">
    <property type="entry name" value="UCP033563"/>
</dbReference>
<accession>A0A6I3JGM0</accession>
<dbReference type="RefSeq" id="WP_154617446.1">
    <property type="nucleotide sequence ID" value="NZ_CP053660.1"/>
</dbReference>
<dbReference type="Proteomes" id="UP000433406">
    <property type="component" value="Unassembled WGS sequence"/>
</dbReference>
<gene>
    <name evidence="1" type="ORF">GGQ22_20485</name>
</gene>
<organism evidence="1 2">
    <name type="scientific">Nocardioides marmotae</name>
    <dbReference type="NCBI Taxonomy" id="2663857"/>
    <lineage>
        <taxon>Bacteria</taxon>
        <taxon>Bacillati</taxon>
        <taxon>Actinomycetota</taxon>
        <taxon>Actinomycetes</taxon>
        <taxon>Propionibacteriales</taxon>
        <taxon>Nocardioidaceae</taxon>
        <taxon>Nocardioides</taxon>
    </lineage>
</organism>
<comment type="caution">
    <text evidence="1">The sequence shown here is derived from an EMBL/GenBank/DDBJ whole genome shotgun (WGS) entry which is preliminary data.</text>
</comment>
<keyword evidence="2" id="KW-1185">Reference proteome</keyword>
<proteinExistence type="predicted"/>
<dbReference type="PANTHER" id="PTHR36454:SF1">
    <property type="entry name" value="DUF1015 DOMAIN-CONTAINING PROTEIN"/>
    <property type="match status" value="1"/>
</dbReference>
<sequence>MDPSAVVTPPYVGGPFALAPFHGLMLAPRRIGDPASARVLARPYDTVPERLRSWEASGQLLRDEQAALYLHEYTAGGITVRGLVGALDVSRRAAGPGEAVVLPHEGIHPAQADELADRMTQMQLNPAPILLVHHGRDETRRLLSELRSEAPVHDFTDRARQQHRIWAIRDPDRLATLTAELAGTRALIADGHHRYSAYLRLQRRAPGTAYDRGLAMLVDQDDTPLFLGAIHRLLAGSRFEDVRAAAETVGIGFAELTHTAAVEALGPDTLVATDQQRWAALAVPSRVGRLAVEALHEQLVPALPRGPHRIDYLHSAEEALAAAGTGTGTAVLVPAPPVDTVLGIVAAGRLLPQKATSFQPKPSVGVLIRSLLDG</sequence>
<dbReference type="EMBL" id="WLCI01000024">
    <property type="protein sequence ID" value="MTB97444.1"/>
    <property type="molecule type" value="Genomic_DNA"/>
</dbReference>
<protein>
    <submittedName>
        <fullName evidence="1">DUF1015 family protein</fullName>
    </submittedName>
</protein>
<dbReference type="AlphaFoldDB" id="A0A6I3JGM0"/>
<evidence type="ECO:0000313" key="1">
    <source>
        <dbReference type="EMBL" id="MTB97444.1"/>
    </source>
</evidence>
<evidence type="ECO:0000313" key="2">
    <source>
        <dbReference type="Proteomes" id="UP000433406"/>
    </source>
</evidence>